<dbReference type="CDD" id="cd00161">
    <property type="entry name" value="beta-trefoil_Ricin-like"/>
    <property type="match status" value="1"/>
</dbReference>
<protein>
    <submittedName>
        <fullName evidence="2">RICIN domain-containing protein</fullName>
    </submittedName>
</protein>
<dbReference type="InterPro" id="IPR035992">
    <property type="entry name" value="Ricin_B-like_lectins"/>
</dbReference>
<dbReference type="PROSITE" id="PS51257">
    <property type="entry name" value="PROKAR_LIPOPROTEIN"/>
    <property type="match status" value="1"/>
</dbReference>
<sequence length="406" mass="43895">MRVLFAAFVALLAGAITASACDRGMIAPTPVEPVPASVWRDNARFSFLLGRDYDSPDVRMELISRFRTIPHFTELRGGAANWPADYRAMQALTQDIQRDASISNRLNQLCEAIDRAALGGAPLDEQEWTAELRGITLRLDQLIGQASGVGPRLTQYADVLSATSGHYARAGFRPIDFADIGPDPAAVSVALDSLRGRWHALQADLEFARKSLPAGSALDEATIEGLALAGASFRLVTAEAQGLGANFLPAQEFEALASGSYLYDACKVAESGSIQLRNRFQPENALTLQGDKIVVAQPEGDRDRSRWTLHRQENGYWTIANAASGGKVLEVANLPAAAFPLRLTDGGGGPRMSQLWRCYPSRFAGFFRLSNATLGEGRSLDTYSDVPTAILLPTGDFSGQTWQVLH</sequence>
<feature type="chain" id="PRO_5045144803" evidence="1">
    <location>
        <begin position="21"/>
        <end position="406"/>
    </location>
</feature>
<dbReference type="Proteomes" id="UP001609376">
    <property type="component" value="Unassembled WGS sequence"/>
</dbReference>
<keyword evidence="3" id="KW-1185">Reference proteome</keyword>
<gene>
    <name evidence="2" type="ORF">ACHFJ0_18735</name>
</gene>
<dbReference type="EMBL" id="JBIMPR010000016">
    <property type="protein sequence ID" value="MFH5776280.1"/>
    <property type="molecule type" value="Genomic_DNA"/>
</dbReference>
<name>A0ABW7LQB2_9RHOB</name>
<feature type="signal peptide" evidence="1">
    <location>
        <begin position="1"/>
        <end position="20"/>
    </location>
</feature>
<evidence type="ECO:0000313" key="2">
    <source>
        <dbReference type="EMBL" id="MFH5776280.1"/>
    </source>
</evidence>
<dbReference type="Gene3D" id="2.80.10.50">
    <property type="match status" value="1"/>
</dbReference>
<keyword evidence="1" id="KW-0732">Signal</keyword>
<accession>A0ABW7LQB2</accession>
<organism evidence="2 3">
    <name type="scientific">Paracoccus broussonetiae subsp. drimophilus</name>
    <dbReference type="NCBI Taxonomy" id="3373869"/>
    <lineage>
        <taxon>Bacteria</taxon>
        <taxon>Pseudomonadati</taxon>
        <taxon>Pseudomonadota</taxon>
        <taxon>Alphaproteobacteria</taxon>
        <taxon>Rhodobacterales</taxon>
        <taxon>Paracoccaceae</taxon>
        <taxon>Paracoccus</taxon>
        <taxon>Paracoccus broussonetiae</taxon>
    </lineage>
</organism>
<dbReference type="RefSeq" id="WP_395135308.1">
    <property type="nucleotide sequence ID" value="NZ_JBIMPR010000016.1"/>
</dbReference>
<evidence type="ECO:0000313" key="3">
    <source>
        <dbReference type="Proteomes" id="UP001609376"/>
    </source>
</evidence>
<proteinExistence type="predicted"/>
<evidence type="ECO:0000256" key="1">
    <source>
        <dbReference type="SAM" id="SignalP"/>
    </source>
</evidence>
<comment type="caution">
    <text evidence="2">The sequence shown here is derived from an EMBL/GenBank/DDBJ whole genome shotgun (WGS) entry which is preliminary data.</text>
</comment>
<dbReference type="SUPFAM" id="SSF50370">
    <property type="entry name" value="Ricin B-like lectins"/>
    <property type="match status" value="1"/>
</dbReference>
<reference evidence="2 3" key="1">
    <citation type="submission" date="2024-10" db="EMBL/GenBank/DDBJ databases">
        <title>Paracoccus drimophilus sp. nov., a novel bacterium from corn roots in Hunan.</title>
        <authorList>
            <person name="Li X."/>
        </authorList>
    </citation>
    <scope>NUCLEOTIDE SEQUENCE [LARGE SCALE GENOMIC DNA]</scope>
    <source>
        <strain evidence="2 3">NGMCC 1.201697</strain>
    </source>
</reference>